<evidence type="ECO:0000256" key="8">
    <source>
        <dbReference type="ARBA" id="ARBA00023136"/>
    </source>
</evidence>
<keyword evidence="8 9" id="KW-0472">Membrane</keyword>
<dbReference type="PANTHER" id="PTHR12929:SF10">
    <property type="entry name" value="RIBOFLAVIN TRANSPORTER"/>
    <property type="match status" value="1"/>
</dbReference>
<evidence type="ECO:0000256" key="7">
    <source>
        <dbReference type="ARBA" id="ARBA00022989"/>
    </source>
</evidence>
<evidence type="ECO:0000256" key="6">
    <source>
        <dbReference type="ARBA" id="ARBA00022692"/>
    </source>
</evidence>
<evidence type="ECO:0000256" key="1">
    <source>
        <dbReference type="ARBA" id="ARBA00000215"/>
    </source>
</evidence>
<feature type="signal peptide" evidence="11">
    <location>
        <begin position="1"/>
        <end position="30"/>
    </location>
</feature>
<comment type="similarity">
    <text evidence="3 9">Belongs to the riboflavin transporter family.</text>
</comment>
<evidence type="ECO:0000313" key="12">
    <source>
        <dbReference type="EMBL" id="CAJ0589880.1"/>
    </source>
</evidence>
<dbReference type="EMBL" id="CATQJL010000001">
    <property type="protein sequence ID" value="CAJ0589880.1"/>
    <property type="molecule type" value="Genomic_DNA"/>
</dbReference>
<evidence type="ECO:0000313" key="13">
    <source>
        <dbReference type="Proteomes" id="UP001176961"/>
    </source>
</evidence>
<keyword evidence="5 9" id="KW-1003">Cell membrane</keyword>
<evidence type="ECO:0000256" key="2">
    <source>
        <dbReference type="ARBA" id="ARBA00004651"/>
    </source>
</evidence>
<feature type="transmembrane region" description="Helical" evidence="9">
    <location>
        <begin position="98"/>
        <end position="118"/>
    </location>
</feature>
<protein>
    <recommendedName>
        <fullName evidence="9">Riboflavin transporter</fullName>
    </recommendedName>
</protein>
<name>A0AA36DMN7_CYLNA</name>
<keyword evidence="4 9" id="KW-0813">Transport</keyword>
<comment type="function">
    <text evidence="9">Plasma membrane transporter mediating the uptake by cells of the water soluble vitamin B2/riboflavin that plays a key role in biochemical oxidation-reduction reactions of the carbohydrate, lipid, and amino acid metabolism.</text>
</comment>
<keyword evidence="6 9" id="KW-0812">Transmembrane</keyword>
<feature type="transmembrane region" description="Helical" evidence="9">
    <location>
        <begin position="64"/>
        <end position="86"/>
    </location>
</feature>
<feature type="transmembrane region" description="Helical" evidence="9">
    <location>
        <begin position="321"/>
        <end position="342"/>
    </location>
</feature>
<dbReference type="PANTHER" id="PTHR12929">
    <property type="entry name" value="SOLUTE CARRIER FAMILY 52"/>
    <property type="match status" value="1"/>
</dbReference>
<reference evidence="12" key="1">
    <citation type="submission" date="2023-07" db="EMBL/GenBank/DDBJ databases">
        <authorList>
            <consortium name="CYATHOMIX"/>
        </authorList>
    </citation>
    <scope>NUCLEOTIDE SEQUENCE</scope>
    <source>
        <strain evidence="12">N/A</strain>
    </source>
</reference>
<dbReference type="InterPro" id="IPR009357">
    <property type="entry name" value="Riboflavin_transptr"/>
</dbReference>
<dbReference type="GO" id="GO:0005886">
    <property type="term" value="C:plasma membrane"/>
    <property type="evidence" value="ECO:0007669"/>
    <property type="project" value="UniProtKB-SubCell"/>
</dbReference>
<sequence length="425" mass="45863">MISDGSITVHLCLVWMQLPLLTAHLPEGWGLPSYLAAIVQIACVGPLVYSILHKGCKNINLPTVPLITAFLTLACACEFGLVFMWWRTTTIGSGQHSLALYVLLFGLAIVNATSNVLFMPFMAQFNRAYLNAYFVGMGLSSLFPSLVSLAQGVGNYECEGAVPIYSPPRFSASTFFLIITVWTVTATISFQILSKSGEHNSAPKSTDAAHEETPLSKAKSNTAEVNEHSVALHAKESPEVEVVPSSPSKRVKRKYESSYILILVATAIVNAQMNGIVPSVTSYAALPYSHATYHYGITLANIVSPAMSFLPFFVTVRSIPLLCTMTICSSVVTAFIIFLAALSPNLIFDSYTVGSCLAIGASLVAAGLHSYLRVIFASLLREGEKSESRLFWCGVFIQIGSFAGSAVMFPLINFAHVFTSAPPCR</sequence>
<feature type="transmembrane region" description="Helical" evidence="9">
    <location>
        <begin position="170"/>
        <end position="193"/>
    </location>
</feature>
<comment type="subcellular location">
    <subcellularLocation>
        <location evidence="2 9">Cell membrane</location>
        <topology evidence="2 9">Multi-pass membrane protein</topology>
    </subcellularLocation>
</comment>
<accession>A0AA36DMN7</accession>
<comment type="catalytic activity">
    <reaction evidence="1 9">
        <text>riboflavin(in) = riboflavin(out)</text>
        <dbReference type="Rhea" id="RHEA:35015"/>
        <dbReference type="ChEBI" id="CHEBI:57986"/>
    </reaction>
</comment>
<feature type="transmembrane region" description="Helical" evidence="9">
    <location>
        <begin position="31"/>
        <end position="52"/>
    </location>
</feature>
<evidence type="ECO:0000256" key="11">
    <source>
        <dbReference type="SAM" id="SignalP"/>
    </source>
</evidence>
<feature type="transmembrane region" description="Helical" evidence="9">
    <location>
        <begin position="390"/>
        <end position="412"/>
    </location>
</feature>
<evidence type="ECO:0000256" key="9">
    <source>
        <dbReference type="RuleBase" id="RU368035"/>
    </source>
</evidence>
<proteinExistence type="inferred from homology"/>
<keyword evidence="13" id="KW-1185">Reference proteome</keyword>
<feature type="region of interest" description="Disordered" evidence="10">
    <location>
        <begin position="197"/>
        <end position="222"/>
    </location>
</feature>
<dbReference type="AlphaFoldDB" id="A0AA36DMN7"/>
<feature type="transmembrane region" description="Helical" evidence="9">
    <location>
        <begin position="293"/>
        <end position="314"/>
    </location>
</feature>
<evidence type="ECO:0000256" key="4">
    <source>
        <dbReference type="ARBA" id="ARBA00022448"/>
    </source>
</evidence>
<feature type="transmembrane region" description="Helical" evidence="9">
    <location>
        <begin position="259"/>
        <end position="281"/>
    </location>
</feature>
<gene>
    <name evidence="12" type="ORF">CYNAS_LOCUS1863</name>
</gene>
<dbReference type="Proteomes" id="UP001176961">
    <property type="component" value="Unassembled WGS sequence"/>
</dbReference>
<feature type="transmembrane region" description="Helical" evidence="9">
    <location>
        <begin position="348"/>
        <end position="369"/>
    </location>
</feature>
<organism evidence="12 13">
    <name type="scientific">Cylicocyclus nassatus</name>
    <name type="common">Nematode worm</name>
    <dbReference type="NCBI Taxonomy" id="53992"/>
    <lineage>
        <taxon>Eukaryota</taxon>
        <taxon>Metazoa</taxon>
        <taxon>Ecdysozoa</taxon>
        <taxon>Nematoda</taxon>
        <taxon>Chromadorea</taxon>
        <taxon>Rhabditida</taxon>
        <taxon>Rhabditina</taxon>
        <taxon>Rhabditomorpha</taxon>
        <taxon>Strongyloidea</taxon>
        <taxon>Strongylidae</taxon>
        <taxon>Cylicocyclus</taxon>
    </lineage>
</organism>
<evidence type="ECO:0000256" key="10">
    <source>
        <dbReference type="SAM" id="MobiDB-lite"/>
    </source>
</evidence>
<comment type="caution">
    <text evidence="12">The sequence shown here is derived from an EMBL/GenBank/DDBJ whole genome shotgun (WGS) entry which is preliminary data.</text>
</comment>
<keyword evidence="11" id="KW-0732">Signal</keyword>
<keyword evidence="7 9" id="KW-1133">Transmembrane helix</keyword>
<evidence type="ECO:0000256" key="5">
    <source>
        <dbReference type="ARBA" id="ARBA00022475"/>
    </source>
</evidence>
<evidence type="ECO:0000256" key="3">
    <source>
        <dbReference type="ARBA" id="ARBA00006366"/>
    </source>
</evidence>
<dbReference type="Pfam" id="PF06237">
    <property type="entry name" value="SLC52_ribofla_tr"/>
    <property type="match status" value="1"/>
</dbReference>
<dbReference type="GO" id="GO:0032217">
    <property type="term" value="F:riboflavin transmembrane transporter activity"/>
    <property type="evidence" value="ECO:0007669"/>
    <property type="project" value="UniProtKB-UniRule"/>
</dbReference>
<feature type="chain" id="PRO_5041353234" description="Riboflavin transporter" evidence="11">
    <location>
        <begin position="31"/>
        <end position="425"/>
    </location>
</feature>
<feature type="transmembrane region" description="Helical" evidence="9">
    <location>
        <begin position="130"/>
        <end position="150"/>
    </location>
</feature>